<proteinExistence type="predicted"/>
<dbReference type="Proteomes" id="UP000008983">
    <property type="component" value="Unassembled WGS sequence"/>
</dbReference>
<gene>
    <name evidence="2" type="ORF">IMG5_098480</name>
</gene>
<keyword evidence="3" id="KW-1185">Reference proteome</keyword>
<feature type="region of interest" description="Disordered" evidence="1">
    <location>
        <begin position="117"/>
        <end position="236"/>
    </location>
</feature>
<dbReference type="RefSeq" id="XP_004035498.1">
    <property type="nucleotide sequence ID" value="XM_004035450.1"/>
</dbReference>
<feature type="compositionally biased region" description="Basic and acidic residues" evidence="1">
    <location>
        <begin position="129"/>
        <end position="152"/>
    </location>
</feature>
<name>G0QRY2_ICHMU</name>
<reference evidence="2 3" key="1">
    <citation type="submission" date="2011-07" db="EMBL/GenBank/DDBJ databases">
        <authorList>
            <person name="Coyne R."/>
            <person name="Brami D."/>
            <person name="Johnson J."/>
            <person name="Hostetler J."/>
            <person name="Hannick L."/>
            <person name="Clark T."/>
            <person name="Cassidy-Hanley D."/>
            <person name="Inman J."/>
        </authorList>
    </citation>
    <scope>NUCLEOTIDE SEQUENCE [LARGE SCALE GENOMIC DNA]</scope>
    <source>
        <strain evidence="2 3">G5</strain>
    </source>
</reference>
<organism evidence="2 3">
    <name type="scientific">Ichthyophthirius multifiliis</name>
    <name type="common">White spot disease agent</name>
    <name type="synonym">Ich</name>
    <dbReference type="NCBI Taxonomy" id="5932"/>
    <lineage>
        <taxon>Eukaryota</taxon>
        <taxon>Sar</taxon>
        <taxon>Alveolata</taxon>
        <taxon>Ciliophora</taxon>
        <taxon>Intramacronucleata</taxon>
        <taxon>Oligohymenophorea</taxon>
        <taxon>Hymenostomatida</taxon>
        <taxon>Ophryoglenina</taxon>
        <taxon>Ichthyophthirius</taxon>
    </lineage>
</organism>
<dbReference type="InParanoid" id="G0QRY2"/>
<dbReference type="OMA" id="NIVMLQI"/>
<accession>G0QRY2</accession>
<evidence type="ECO:0000313" key="3">
    <source>
        <dbReference type="Proteomes" id="UP000008983"/>
    </source>
</evidence>
<dbReference type="GeneID" id="14908164"/>
<evidence type="ECO:0000313" key="2">
    <source>
        <dbReference type="EMBL" id="EGR32012.1"/>
    </source>
</evidence>
<protein>
    <submittedName>
        <fullName evidence="2">Uncharacterized protein</fullName>
    </submittedName>
</protein>
<evidence type="ECO:0000256" key="1">
    <source>
        <dbReference type="SAM" id="MobiDB-lite"/>
    </source>
</evidence>
<dbReference type="EMBL" id="GL983803">
    <property type="protein sequence ID" value="EGR32012.1"/>
    <property type="molecule type" value="Genomic_DNA"/>
</dbReference>
<dbReference type="AlphaFoldDB" id="G0QRY2"/>
<feature type="compositionally biased region" description="Acidic residues" evidence="1">
    <location>
        <begin position="153"/>
        <end position="236"/>
    </location>
</feature>
<sequence length="236" mass="27713">MVPDQYQQRNQKILENQSETIENNNRLTLGIFNNPINNSLSIPVNNVLGKNSEQSSFNKNNKIYNSVFDLSAPKDFIQNAQTNIKLNLSPSRVKKNYQCQKQKDFILQDVDKKQIKNGKKPQLKQLYLQEKDGDDEKNKKDQDNIQNKKQENDDLNENNEEEQEQEQEEEQEEKQEQEQEQEQEQVEEVEQEDDQDQDDGQVDDKADDQDDDQDNDQDNGQDDDDQDDDQVDDQKS</sequence>